<feature type="transmembrane region" description="Helical" evidence="8">
    <location>
        <begin position="53"/>
        <end position="74"/>
    </location>
</feature>
<feature type="transmembrane region" description="Helical" evidence="8">
    <location>
        <begin position="286"/>
        <end position="306"/>
    </location>
</feature>
<keyword evidence="5 8" id="KW-0812">Transmembrane</keyword>
<evidence type="ECO:0000259" key="9">
    <source>
        <dbReference type="Pfam" id="PF00892"/>
    </source>
</evidence>
<feature type="transmembrane region" description="Helical" evidence="8">
    <location>
        <begin position="86"/>
        <end position="106"/>
    </location>
</feature>
<reference evidence="10 11" key="1">
    <citation type="submission" date="2019-11" db="EMBL/GenBank/DDBJ databases">
        <authorList>
            <person name="Criscuolo A."/>
        </authorList>
    </citation>
    <scope>NUCLEOTIDE SEQUENCE [LARGE SCALE GENOMIC DNA]</scope>
    <source>
        <strain evidence="10">CIP111667</strain>
    </source>
</reference>
<accession>A0A7M4DJ63</accession>
<feature type="transmembrane region" description="Helical" evidence="8">
    <location>
        <begin position="112"/>
        <end position="131"/>
    </location>
</feature>
<evidence type="ECO:0000256" key="8">
    <source>
        <dbReference type="SAM" id="Phobius"/>
    </source>
</evidence>
<evidence type="ECO:0000313" key="10">
    <source>
        <dbReference type="EMBL" id="VZO37060.1"/>
    </source>
</evidence>
<protein>
    <submittedName>
        <fullName evidence="10">EamA-like transporter family protein</fullName>
    </submittedName>
</protein>
<evidence type="ECO:0000256" key="3">
    <source>
        <dbReference type="ARBA" id="ARBA00022448"/>
    </source>
</evidence>
<comment type="subcellular location">
    <subcellularLocation>
        <location evidence="1">Cell membrane</location>
        <topology evidence="1">Multi-pass membrane protein</topology>
    </subcellularLocation>
</comment>
<evidence type="ECO:0000256" key="1">
    <source>
        <dbReference type="ARBA" id="ARBA00004651"/>
    </source>
</evidence>
<dbReference type="InterPro" id="IPR000620">
    <property type="entry name" value="EamA_dom"/>
</dbReference>
<dbReference type="NCBIfam" id="TIGR00688">
    <property type="entry name" value="rarD"/>
    <property type="match status" value="1"/>
</dbReference>
<evidence type="ECO:0000256" key="5">
    <source>
        <dbReference type="ARBA" id="ARBA00022692"/>
    </source>
</evidence>
<dbReference type="SUPFAM" id="SSF103481">
    <property type="entry name" value="Multidrug resistance efflux transporter EmrE"/>
    <property type="match status" value="2"/>
</dbReference>
<dbReference type="PANTHER" id="PTHR22911">
    <property type="entry name" value="ACYL-MALONYL CONDENSING ENZYME-RELATED"/>
    <property type="match status" value="1"/>
</dbReference>
<evidence type="ECO:0000313" key="11">
    <source>
        <dbReference type="Proteomes" id="UP000419743"/>
    </source>
</evidence>
<evidence type="ECO:0000256" key="4">
    <source>
        <dbReference type="ARBA" id="ARBA00022475"/>
    </source>
</evidence>
<keyword evidence="4" id="KW-1003">Cell membrane</keyword>
<dbReference type="RefSeq" id="WP_156740962.1">
    <property type="nucleotide sequence ID" value="NZ_CACRYJ010000030.1"/>
</dbReference>
<evidence type="ECO:0000256" key="6">
    <source>
        <dbReference type="ARBA" id="ARBA00022989"/>
    </source>
</evidence>
<dbReference type="PANTHER" id="PTHR22911:SF137">
    <property type="entry name" value="SOLUTE CARRIER FAMILY 35 MEMBER G2-RELATED"/>
    <property type="match status" value="1"/>
</dbReference>
<feature type="transmembrane region" description="Helical" evidence="8">
    <location>
        <begin position="189"/>
        <end position="208"/>
    </location>
</feature>
<feature type="transmembrane region" description="Helical" evidence="8">
    <location>
        <begin position="20"/>
        <end position="41"/>
    </location>
</feature>
<feature type="transmembrane region" description="Helical" evidence="8">
    <location>
        <begin position="138"/>
        <end position="154"/>
    </location>
</feature>
<gene>
    <name evidence="10" type="ORF">HALOF300_02166</name>
</gene>
<sequence length="320" mass="33379">MSTAQPTPDGVATSEHRRGLIAGACGYFLWGVLPIYFSLLASAGALEITAHRVVWSMLLCLLLLAALGQWRTFTTLLRDRRTAGRLTLAAVLLAVNWITFLVGVLTDRVVDAALGYYVNPIITVLLAVLVLRERPRPAQWAAVGVAGAGVVVIAVGLGSFPWIATVLALSFAGYGLVKKTVGAKVPALPGLGVETLALTAPALGYLVYLTATGASTFGADGGGRVGPAGHAALLVASGVATTAPLLLFAAAARRLPLATLGLLQYITPTMQFLSGVLLFGEEMAPSRWAGFALVWVALVILTTDGLRLARRNSPRRGATD</sequence>
<dbReference type="InterPro" id="IPR004626">
    <property type="entry name" value="RarD"/>
</dbReference>
<dbReference type="Proteomes" id="UP000419743">
    <property type="component" value="Unassembled WGS sequence"/>
</dbReference>
<evidence type="ECO:0000256" key="2">
    <source>
        <dbReference type="ARBA" id="ARBA00007362"/>
    </source>
</evidence>
<feature type="transmembrane region" description="Helical" evidence="8">
    <location>
        <begin position="228"/>
        <end position="250"/>
    </location>
</feature>
<proteinExistence type="inferred from homology"/>
<feature type="transmembrane region" description="Helical" evidence="8">
    <location>
        <begin position="262"/>
        <end position="280"/>
    </location>
</feature>
<dbReference type="InterPro" id="IPR037185">
    <property type="entry name" value="EmrE-like"/>
</dbReference>
<evidence type="ECO:0000256" key="7">
    <source>
        <dbReference type="ARBA" id="ARBA00023136"/>
    </source>
</evidence>
<dbReference type="EMBL" id="CACRYJ010000030">
    <property type="protein sequence ID" value="VZO37060.1"/>
    <property type="molecule type" value="Genomic_DNA"/>
</dbReference>
<comment type="similarity">
    <text evidence="2">Belongs to the EamA transporter family.</text>
</comment>
<name>A0A7M4DJ63_9MICO</name>
<dbReference type="Pfam" id="PF00892">
    <property type="entry name" value="EamA"/>
    <property type="match status" value="1"/>
</dbReference>
<comment type="caution">
    <text evidence="10">The sequence shown here is derived from an EMBL/GenBank/DDBJ whole genome shotgun (WGS) entry which is preliminary data.</text>
</comment>
<keyword evidence="6 8" id="KW-1133">Transmembrane helix</keyword>
<keyword evidence="7 8" id="KW-0472">Membrane</keyword>
<organism evidence="10 11">
    <name type="scientific">Occultella aeris</name>
    <dbReference type="NCBI Taxonomy" id="2761496"/>
    <lineage>
        <taxon>Bacteria</taxon>
        <taxon>Bacillati</taxon>
        <taxon>Actinomycetota</taxon>
        <taxon>Actinomycetes</taxon>
        <taxon>Micrococcales</taxon>
        <taxon>Ruaniaceae</taxon>
        <taxon>Occultella</taxon>
    </lineage>
</organism>
<feature type="transmembrane region" description="Helical" evidence="8">
    <location>
        <begin position="160"/>
        <end position="177"/>
    </location>
</feature>
<dbReference type="AlphaFoldDB" id="A0A7M4DJ63"/>
<feature type="domain" description="EamA" evidence="9">
    <location>
        <begin position="18"/>
        <end position="154"/>
    </location>
</feature>
<keyword evidence="11" id="KW-1185">Reference proteome</keyword>
<keyword evidence="3" id="KW-0813">Transport</keyword>
<dbReference type="GO" id="GO:0005886">
    <property type="term" value="C:plasma membrane"/>
    <property type="evidence" value="ECO:0007669"/>
    <property type="project" value="UniProtKB-SubCell"/>
</dbReference>